<dbReference type="AlphaFoldDB" id="X1FHN8"/>
<name>X1FHN8_9ZZZZ</name>
<protein>
    <submittedName>
        <fullName evidence="1">Uncharacterized protein</fullName>
    </submittedName>
</protein>
<organism evidence="1">
    <name type="scientific">marine sediment metagenome</name>
    <dbReference type="NCBI Taxonomy" id="412755"/>
    <lineage>
        <taxon>unclassified sequences</taxon>
        <taxon>metagenomes</taxon>
        <taxon>ecological metagenomes</taxon>
    </lineage>
</organism>
<sequence length="34" mass="3566">EKKGIVIDGTEKVGFAITSALKVPLLQKVSQPGN</sequence>
<feature type="non-terminal residue" evidence="1">
    <location>
        <position position="1"/>
    </location>
</feature>
<evidence type="ECO:0000313" key="1">
    <source>
        <dbReference type="EMBL" id="GAH45171.1"/>
    </source>
</evidence>
<accession>X1FHN8</accession>
<dbReference type="EMBL" id="BARU01007439">
    <property type="protein sequence ID" value="GAH45171.1"/>
    <property type="molecule type" value="Genomic_DNA"/>
</dbReference>
<comment type="caution">
    <text evidence="1">The sequence shown here is derived from an EMBL/GenBank/DDBJ whole genome shotgun (WGS) entry which is preliminary data.</text>
</comment>
<gene>
    <name evidence="1" type="ORF">S03H2_14649</name>
</gene>
<reference evidence="1" key="1">
    <citation type="journal article" date="2014" name="Front. Microbiol.">
        <title>High frequency of phylogenetically diverse reductive dehalogenase-homologous genes in deep subseafloor sedimentary metagenomes.</title>
        <authorList>
            <person name="Kawai M."/>
            <person name="Futagami T."/>
            <person name="Toyoda A."/>
            <person name="Takaki Y."/>
            <person name="Nishi S."/>
            <person name="Hori S."/>
            <person name="Arai W."/>
            <person name="Tsubouchi T."/>
            <person name="Morono Y."/>
            <person name="Uchiyama I."/>
            <person name="Ito T."/>
            <person name="Fujiyama A."/>
            <person name="Inagaki F."/>
            <person name="Takami H."/>
        </authorList>
    </citation>
    <scope>NUCLEOTIDE SEQUENCE</scope>
    <source>
        <strain evidence="1">Expedition CK06-06</strain>
    </source>
</reference>
<proteinExistence type="predicted"/>